<dbReference type="CDD" id="cd00161">
    <property type="entry name" value="beta-trefoil_Ricin-like"/>
    <property type="match status" value="1"/>
</dbReference>
<keyword evidence="3" id="KW-1185">Reference proteome</keyword>
<dbReference type="EMBL" id="RCWJ01000002">
    <property type="protein sequence ID" value="RLQ83907.1"/>
    <property type="molecule type" value="Genomic_DNA"/>
</dbReference>
<feature type="domain" description="Ricin B lectin" evidence="1">
    <location>
        <begin position="214"/>
        <end position="336"/>
    </location>
</feature>
<name>A0A3L7J0G6_9MICO</name>
<protein>
    <recommendedName>
        <fullName evidence="1">Ricin B lectin domain-containing protein</fullName>
    </recommendedName>
</protein>
<gene>
    <name evidence="2" type="ORF">D9V28_06545</name>
</gene>
<evidence type="ECO:0000313" key="2">
    <source>
        <dbReference type="EMBL" id="RLQ83907.1"/>
    </source>
</evidence>
<evidence type="ECO:0000313" key="3">
    <source>
        <dbReference type="Proteomes" id="UP000282460"/>
    </source>
</evidence>
<dbReference type="AlphaFoldDB" id="A0A3L7J0G6"/>
<comment type="caution">
    <text evidence="2">The sequence shown here is derived from an EMBL/GenBank/DDBJ whole genome shotgun (WGS) entry which is preliminary data.</text>
</comment>
<dbReference type="SUPFAM" id="SSF50370">
    <property type="entry name" value="Ricin B-like lectins"/>
    <property type="match status" value="1"/>
</dbReference>
<dbReference type="OrthoDB" id="5120064at2"/>
<dbReference type="InterPro" id="IPR035992">
    <property type="entry name" value="Ricin_B-like_lectins"/>
</dbReference>
<dbReference type="Pfam" id="PF00652">
    <property type="entry name" value="Ricin_B_lectin"/>
    <property type="match status" value="1"/>
</dbReference>
<accession>A0A3L7J0G6</accession>
<proteinExistence type="predicted"/>
<reference evidence="2 3" key="1">
    <citation type="submission" date="2018-10" db="EMBL/GenBank/DDBJ databases">
        <authorList>
            <person name="Li J."/>
        </authorList>
    </citation>
    <scope>NUCLEOTIDE SEQUENCE [LARGE SCALE GENOMIC DNA]</scope>
    <source>
        <strain evidence="2 3">ZD1-4</strain>
    </source>
</reference>
<organism evidence="2 3">
    <name type="scientific">Mycetocola zhadangensis</name>
    <dbReference type="NCBI Taxonomy" id="1164595"/>
    <lineage>
        <taxon>Bacteria</taxon>
        <taxon>Bacillati</taxon>
        <taxon>Actinomycetota</taxon>
        <taxon>Actinomycetes</taxon>
        <taxon>Micrococcales</taxon>
        <taxon>Microbacteriaceae</taxon>
        <taxon>Mycetocola</taxon>
    </lineage>
</organism>
<dbReference type="InterPro" id="IPR000772">
    <property type="entry name" value="Ricin_B_lectin"/>
</dbReference>
<dbReference type="RefSeq" id="WP_121658952.1">
    <property type="nucleotide sequence ID" value="NZ_BMEK01000002.1"/>
</dbReference>
<dbReference type="Gene3D" id="2.80.10.50">
    <property type="match status" value="1"/>
</dbReference>
<dbReference type="PROSITE" id="PS50231">
    <property type="entry name" value="RICIN_B_LECTIN"/>
    <property type="match status" value="1"/>
</dbReference>
<evidence type="ECO:0000259" key="1">
    <source>
        <dbReference type="Pfam" id="PF00652"/>
    </source>
</evidence>
<dbReference type="Proteomes" id="UP000282460">
    <property type="component" value="Unassembled WGS sequence"/>
</dbReference>
<sequence length="440" mass="45109">MRSARQGVAGFLAGIMAFALLVGGGGAAWAYWTASAQGTGQVTTPSVTVTQISFPSLNATYTNAHARQTVTGPFSISNTGSVAGFATASISSTAPIAAQLPLTIWRVANSAACVAGSTIPSDAVTGTWASATLGNIQLAAGQAQTLCVRTTIPLSQRDSVASATGDARAAGTLNVSLATTTGWTAASTPAVATQTMSAIYPLDTALAPVNDSRWHSIRSANGATCLDVEANNTFGNAIAYQCGSSVQANQMWQVVPVSEADRSLITLRPRHSPNSRLAVDGSNRQVTVSSDPASPAQQWYVQRVSTTTVQFVSATNGLCLSMPQASGVAALTMIDCSNIGSVIVNPLRIPLGFSSNATTTTLTVGPRVAAAPFFLQRLSGGTWTTVTTTSQANALTVANDLLVEGPNTMRIIFIDGTFPAYNNLVLNRAGTVVTAVSGTG</sequence>